<sequence>MATSGRLQGYRWLHLRAIRRGYVVSQETMRMMIKAIDPEGVEHRRARRLRRRQYFSRGPNALWHMDSYDKLKPYGIAINGCIDGFSRFVLWMEAYNTNSDPKVIADYYISTVTRMGGCPERLRADPGTENGHVKDMQIFLRRNHTDSYAGEKSFMYGCSTANQRIEAWWGILRKQSGQLWMDIFQTLKGDGHFSGDFLDKNLMQFCFLNLVQNELDEVVRTWNTHQIRPRPGQGLPAVRPVLMFALPEIHGATEDKLKSVCPEEVASCKEECSPKGQYPCDKTVFELCVLLMEEKGLTAPVDPYLAAELYTLLRNEILENI</sequence>
<dbReference type="Gene3D" id="3.30.420.10">
    <property type="entry name" value="Ribonuclease H-like superfamily/Ribonuclease H"/>
    <property type="match status" value="1"/>
</dbReference>
<dbReference type="AlphaFoldDB" id="A0A498ML76"/>
<keyword evidence="3" id="KW-1185">Reference proteome</keyword>
<dbReference type="PANTHER" id="PTHR46791">
    <property type="entry name" value="EXPRESSED PROTEIN"/>
    <property type="match status" value="1"/>
</dbReference>
<dbReference type="InterPro" id="IPR036397">
    <property type="entry name" value="RNaseH_sf"/>
</dbReference>
<dbReference type="EMBL" id="QBIY01012603">
    <property type="protein sequence ID" value="RXN22138.1"/>
    <property type="molecule type" value="Genomic_DNA"/>
</dbReference>
<evidence type="ECO:0000313" key="2">
    <source>
        <dbReference type="EMBL" id="RXN22138.1"/>
    </source>
</evidence>
<dbReference type="InterPro" id="IPR058913">
    <property type="entry name" value="Integrase_dom_put"/>
</dbReference>
<dbReference type="PANTHER" id="PTHR46791:SF13">
    <property type="entry name" value="CLR5 DOMAIN-CONTAINING PROTEIN"/>
    <property type="match status" value="1"/>
</dbReference>
<accession>A0A498ML76</accession>
<protein>
    <recommendedName>
        <fullName evidence="1">Integrase core domain-containing protein</fullName>
    </recommendedName>
</protein>
<gene>
    <name evidence="2" type="ORF">ROHU_023645</name>
</gene>
<comment type="caution">
    <text evidence="2">The sequence shown here is derived from an EMBL/GenBank/DDBJ whole genome shotgun (WGS) entry which is preliminary data.</text>
</comment>
<evidence type="ECO:0000259" key="1">
    <source>
        <dbReference type="Pfam" id="PF24764"/>
    </source>
</evidence>
<evidence type="ECO:0000313" key="3">
    <source>
        <dbReference type="Proteomes" id="UP000290572"/>
    </source>
</evidence>
<organism evidence="2 3">
    <name type="scientific">Labeo rohita</name>
    <name type="common">Indian major carp</name>
    <name type="synonym">Cyprinus rohita</name>
    <dbReference type="NCBI Taxonomy" id="84645"/>
    <lineage>
        <taxon>Eukaryota</taxon>
        <taxon>Metazoa</taxon>
        <taxon>Chordata</taxon>
        <taxon>Craniata</taxon>
        <taxon>Vertebrata</taxon>
        <taxon>Euteleostomi</taxon>
        <taxon>Actinopterygii</taxon>
        <taxon>Neopterygii</taxon>
        <taxon>Teleostei</taxon>
        <taxon>Ostariophysi</taxon>
        <taxon>Cypriniformes</taxon>
        <taxon>Cyprinidae</taxon>
        <taxon>Labeoninae</taxon>
        <taxon>Labeonini</taxon>
        <taxon>Labeo</taxon>
    </lineage>
</organism>
<feature type="domain" description="Integrase core" evidence="1">
    <location>
        <begin position="57"/>
        <end position="229"/>
    </location>
</feature>
<dbReference type="GO" id="GO:0003676">
    <property type="term" value="F:nucleic acid binding"/>
    <property type="evidence" value="ECO:0007669"/>
    <property type="project" value="InterPro"/>
</dbReference>
<reference evidence="2 3" key="1">
    <citation type="submission" date="2018-03" db="EMBL/GenBank/DDBJ databases">
        <title>Draft genome sequence of Rohu Carp (Labeo rohita).</title>
        <authorList>
            <person name="Das P."/>
            <person name="Kushwaha B."/>
            <person name="Joshi C.G."/>
            <person name="Kumar D."/>
            <person name="Nagpure N.S."/>
            <person name="Sahoo L."/>
            <person name="Das S.P."/>
            <person name="Bit A."/>
            <person name="Patnaik S."/>
            <person name="Meher P.K."/>
            <person name="Jayasankar P."/>
            <person name="Koringa P.G."/>
            <person name="Patel N.V."/>
            <person name="Hinsu A.T."/>
            <person name="Kumar R."/>
            <person name="Pandey M."/>
            <person name="Agarwal S."/>
            <person name="Srivastava S."/>
            <person name="Singh M."/>
            <person name="Iquebal M.A."/>
            <person name="Jaiswal S."/>
            <person name="Angadi U.B."/>
            <person name="Kumar N."/>
            <person name="Raza M."/>
            <person name="Shah T.M."/>
            <person name="Rai A."/>
            <person name="Jena J.K."/>
        </authorList>
    </citation>
    <scope>NUCLEOTIDE SEQUENCE [LARGE SCALE GENOMIC DNA]</scope>
    <source>
        <strain evidence="2">DASCIFA01</strain>
        <tissue evidence="2">Testis</tissue>
    </source>
</reference>
<proteinExistence type="predicted"/>
<dbReference type="Proteomes" id="UP000290572">
    <property type="component" value="Unassembled WGS sequence"/>
</dbReference>
<dbReference type="Pfam" id="PF24764">
    <property type="entry name" value="rva_4"/>
    <property type="match status" value="1"/>
</dbReference>
<name>A0A498ML76_LABRO</name>
<dbReference type="STRING" id="84645.A0A498ML76"/>